<keyword evidence="5 7" id="KW-1133">Transmembrane helix</keyword>
<dbReference type="SUPFAM" id="SSF118215">
    <property type="entry name" value="Proton glutamate symport protein"/>
    <property type="match status" value="1"/>
</dbReference>
<evidence type="ECO:0000256" key="5">
    <source>
        <dbReference type="ARBA" id="ARBA00022989"/>
    </source>
</evidence>
<dbReference type="Pfam" id="PF00375">
    <property type="entry name" value="SDF"/>
    <property type="match status" value="1"/>
</dbReference>
<keyword evidence="2" id="KW-0813">Transport</keyword>
<dbReference type="InterPro" id="IPR001991">
    <property type="entry name" value="Na-dicarboxylate_symporter"/>
</dbReference>
<dbReference type="Gene3D" id="1.10.3860.10">
    <property type="entry name" value="Sodium:dicarboxylate symporter"/>
    <property type="match status" value="1"/>
</dbReference>
<evidence type="ECO:0000313" key="8">
    <source>
        <dbReference type="EMBL" id="VVN17830.1"/>
    </source>
</evidence>
<dbReference type="GO" id="GO:0016020">
    <property type="term" value="C:membrane"/>
    <property type="evidence" value="ECO:0007669"/>
    <property type="project" value="UniProtKB-SubCell"/>
</dbReference>
<evidence type="ECO:0000256" key="4">
    <source>
        <dbReference type="ARBA" id="ARBA00022692"/>
    </source>
</evidence>
<dbReference type="Proteomes" id="UP000326953">
    <property type="component" value="Unassembled WGS sequence"/>
</dbReference>
<dbReference type="EMBL" id="CABVHK010000015">
    <property type="protein sequence ID" value="VVN17830.1"/>
    <property type="molecule type" value="Genomic_DNA"/>
</dbReference>
<evidence type="ECO:0000256" key="6">
    <source>
        <dbReference type="ARBA" id="ARBA00023136"/>
    </source>
</evidence>
<keyword evidence="3" id="KW-0997">Cell inner membrane</keyword>
<evidence type="ECO:0000256" key="1">
    <source>
        <dbReference type="ARBA" id="ARBA00004141"/>
    </source>
</evidence>
<proteinExistence type="predicted"/>
<dbReference type="AlphaFoldDB" id="A0A5E6VJG6"/>
<keyword evidence="4 7" id="KW-0812">Transmembrane</keyword>
<dbReference type="InterPro" id="IPR036458">
    <property type="entry name" value="Na:dicarbo_symporter_sf"/>
</dbReference>
<keyword evidence="3" id="KW-1003">Cell membrane</keyword>
<gene>
    <name evidence="8" type="primary">sstT_2</name>
    <name evidence="8" type="ORF">PS662_04191</name>
</gene>
<evidence type="ECO:0000256" key="7">
    <source>
        <dbReference type="SAM" id="Phobius"/>
    </source>
</evidence>
<accession>A0A5E6VJG6</accession>
<evidence type="ECO:0000256" key="2">
    <source>
        <dbReference type="ARBA" id="ARBA00022448"/>
    </source>
</evidence>
<feature type="transmembrane region" description="Helical" evidence="7">
    <location>
        <begin position="15"/>
        <end position="36"/>
    </location>
</feature>
<name>A0A5E6VJG6_PSEFL</name>
<keyword evidence="6 7" id="KW-0472">Membrane</keyword>
<protein>
    <submittedName>
        <fullName evidence="8">Serine/threonine transporter SstT</fullName>
    </submittedName>
</protein>
<organism evidence="8 9">
    <name type="scientific">Pseudomonas fluorescens</name>
    <dbReference type="NCBI Taxonomy" id="294"/>
    <lineage>
        <taxon>Bacteria</taxon>
        <taxon>Pseudomonadati</taxon>
        <taxon>Pseudomonadota</taxon>
        <taxon>Gammaproteobacteria</taxon>
        <taxon>Pseudomonadales</taxon>
        <taxon>Pseudomonadaceae</taxon>
        <taxon>Pseudomonas</taxon>
    </lineage>
</organism>
<feature type="transmembrane region" description="Helical" evidence="7">
    <location>
        <begin position="48"/>
        <end position="70"/>
    </location>
</feature>
<evidence type="ECO:0000313" key="9">
    <source>
        <dbReference type="Proteomes" id="UP000326953"/>
    </source>
</evidence>
<comment type="subcellular location">
    <subcellularLocation>
        <location evidence="1">Membrane</location>
        <topology evidence="1">Multi-pass membrane protein</topology>
    </subcellularLocation>
</comment>
<reference evidence="8 9" key="1">
    <citation type="submission" date="2019-09" db="EMBL/GenBank/DDBJ databases">
        <authorList>
            <person name="Chandra G."/>
            <person name="Truman W A."/>
        </authorList>
    </citation>
    <scope>NUCLEOTIDE SEQUENCE [LARGE SCALE GENOMIC DNA]</scope>
    <source>
        <strain evidence="8">PS662</strain>
    </source>
</reference>
<evidence type="ECO:0000256" key="3">
    <source>
        <dbReference type="ARBA" id="ARBA00022519"/>
    </source>
</evidence>
<dbReference type="GO" id="GO:0015293">
    <property type="term" value="F:symporter activity"/>
    <property type="evidence" value="ECO:0007669"/>
    <property type="project" value="InterPro"/>
</dbReference>
<sequence length="95" mass="10222">MTASTLPLLQRLKRLSLVTQIVIGLIAGIALALVAPEVAKSTAFIGKVFVSALKAVAPILVFVLVMASIANHKHGQETHIRPILFLYLLGTLPRR</sequence>